<dbReference type="PANTHER" id="PTHR43709:SF3">
    <property type="entry name" value="ISOMERASE YBHH-RELATED"/>
    <property type="match status" value="1"/>
</dbReference>
<evidence type="ECO:0000313" key="3">
    <source>
        <dbReference type="EMBL" id="MBE1530863.1"/>
    </source>
</evidence>
<dbReference type="Pfam" id="PF04303">
    <property type="entry name" value="PrpF"/>
    <property type="match status" value="1"/>
</dbReference>
<protein>
    <submittedName>
        <fullName evidence="3">4-oxalomesaconate tautomerase</fullName>
        <ecNumber evidence="3">5.3.2.8</ecNumber>
    </submittedName>
</protein>
<evidence type="ECO:0000313" key="4">
    <source>
        <dbReference type="Proteomes" id="UP000627838"/>
    </source>
</evidence>
<keyword evidence="2 3" id="KW-0413">Isomerase</keyword>
<dbReference type="EC" id="5.3.2.8" evidence="3"/>
<proteinExistence type="inferred from homology"/>
<dbReference type="SUPFAM" id="SSF54506">
    <property type="entry name" value="Diaminopimelate epimerase-like"/>
    <property type="match status" value="2"/>
</dbReference>
<comment type="similarity">
    <text evidence="1">Belongs to the PrpF family.</text>
</comment>
<comment type="caution">
    <text evidence="3">The sequence shown here is derived from an EMBL/GenBank/DDBJ whole genome shotgun (WGS) entry which is preliminary data.</text>
</comment>
<accession>A0ABR9JK17</accession>
<sequence>MTGRRGGDGLRCMLMRGGTSKGAYFLADDLPSVPADRDDLLLRVMGAPDPRQIDGIGGAHPLTSKVAVVSRSGAADADVDYLFLQVGVDEPTVGDRQNCGNLLAGVGPFAVERGLVEPGDAETVVRIRMLNSGSIATATFATPGGRPEYAGGTAISGVPGTAAPILLDFEGTEGSATGSLLPTGRVRDVIDGIEVTCVDNGMPVVVAAASDFGVTGDETPAELEERLGDRIQALRVRAGELMGLGDVTGASVPKTTLVAPPRAGGTIGTRTFIPLRVHASIGVLGAVTVATAVLLDGAVGHDLAELPAPGEPMGIEHPTGRLDVDIRLGTADGTDGTDGPGGVPRVRRAAIVRTARKLFDGTVFPRPPGDPHGPT</sequence>
<evidence type="ECO:0000256" key="1">
    <source>
        <dbReference type="ARBA" id="ARBA00007673"/>
    </source>
</evidence>
<dbReference type="InterPro" id="IPR047687">
    <property type="entry name" value="OMA_tautomer-like"/>
</dbReference>
<dbReference type="RefSeq" id="WP_318783912.1">
    <property type="nucleotide sequence ID" value="NZ_JADBDZ010000001.1"/>
</dbReference>
<name>A0ABR9JK17_9ACTN</name>
<dbReference type="EMBL" id="JADBDZ010000001">
    <property type="protein sequence ID" value="MBE1530863.1"/>
    <property type="molecule type" value="Genomic_DNA"/>
</dbReference>
<reference evidence="3 4" key="1">
    <citation type="submission" date="2020-10" db="EMBL/GenBank/DDBJ databases">
        <title>Sequencing the genomes of 1000 actinobacteria strains.</title>
        <authorList>
            <person name="Klenk H.-P."/>
        </authorList>
    </citation>
    <scope>NUCLEOTIDE SEQUENCE [LARGE SCALE GENOMIC DNA]</scope>
    <source>
        <strain evidence="3 4">DSM 46744</strain>
    </source>
</reference>
<dbReference type="NCBIfam" id="NF033377">
    <property type="entry name" value="OMA_tautomer"/>
    <property type="match status" value="1"/>
</dbReference>
<organism evidence="3 4">
    <name type="scientific">Actinomadura algeriensis</name>
    <dbReference type="NCBI Taxonomy" id="1679523"/>
    <lineage>
        <taxon>Bacteria</taxon>
        <taxon>Bacillati</taxon>
        <taxon>Actinomycetota</taxon>
        <taxon>Actinomycetes</taxon>
        <taxon>Streptosporangiales</taxon>
        <taxon>Thermomonosporaceae</taxon>
        <taxon>Actinomadura</taxon>
    </lineage>
</organism>
<keyword evidence="4" id="KW-1185">Reference proteome</keyword>
<gene>
    <name evidence="3" type="ORF">H4W34_000696</name>
</gene>
<dbReference type="Gene3D" id="3.10.310.10">
    <property type="entry name" value="Diaminopimelate Epimerase, Chain A, domain 1"/>
    <property type="match status" value="2"/>
</dbReference>
<dbReference type="InterPro" id="IPR007400">
    <property type="entry name" value="PrpF-like"/>
</dbReference>
<dbReference type="GO" id="GO:0016853">
    <property type="term" value="F:isomerase activity"/>
    <property type="evidence" value="ECO:0007669"/>
    <property type="project" value="UniProtKB-KW"/>
</dbReference>
<evidence type="ECO:0000256" key="2">
    <source>
        <dbReference type="ARBA" id="ARBA00023235"/>
    </source>
</evidence>
<dbReference type="PANTHER" id="PTHR43709">
    <property type="entry name" value="ACONITATE ISOMERASE-RELATED"/>
    <property type="match status" value="1"/>
</dbReference>
<dbReference type="Proteomes" id="UP000627838">
    <property type="component" value="Unassembled WGS sequence"/>
</dbReference>